<evidence type="ECO:0000256" key="6">
    <source>
        <dbReference type="ARBA" id="ARBA00023136"/>
    </source>
</evidence>
<evidence type="ECO:0000256" key="5">
    <source>
        <dbReference type="ARBA" id="ARBA00022989"/>
    </source>
</evidence>
<feature type="transmembrane region" description="Helical" evidence="8">
    <location>
        <begin position="426"/>
        <end position="445"/>
    </location>
</feature>
<dbReference type="AlphaFoldDB" id="A0A834M3A1"/>
<evidence type="ECO:0000256" key="2">
    <source>
        <dbReference type="ARBA" id="ARBA00010532"/>
    </source>
</evidence>
<comment type="caution">
    <text evidence="9">The sequence shown here is derived from an EMBL/GenBank/DDBJ whole genome shotgun (WGS) entry which is preliminary data.</text>
</comment>
<gene>
    <name evidence="9" type="ORF">GWI33_016506</name>
</gene>
<comment type="subcellular location">
    <subcellularLocation>
        <location evidence="1">Cell membrane</location>
    </subcellularLocation>
</comment>
<evidence type="ECO:0000256" key="3">
    <source>
        <dbReference type="ARBA" id="ARBA00022475"/>
    </source>
</evidence>
<keyword evidence="7" id="KW-0325">Glycoprotein</keyword>
<keyword evidence="6 8" id="KW-0472">Membrane</keyword>
<protein>
    <submittedName>
        <fullName evidence="9">Uncharacterized protein</fullName>
    </submittedName>
</protein>
<reference evidence="9" key="1">
    <citation type="submission" date="2020-08" db="EMBL/GenBank/DDBJ databases">
        <title>Genome sequencing and assembly of the red palm weevil Rhynchophorus ferrugineus.</title>
        <authorList>
            <person name="Dias G.B."/>
            <person name="Bergman C.M."/>
            <person name="Manee M."/>
        </authorList>
    </citation>
    <scope>NUCLEOTIDE SEQUENCE</scope>
    <source>
        <strain evidence="9">AA-2017</strain>
        <tissue evidence="9">Whole larva</tissue>
    </source>
</reference>
<dbReference type="Pfam" id="PF01130">
    <property type="entry name" value="CD36"/>
    <property type="match status" value="2"/>
</dbReference>
<organism evidence="9 10">
    <name type="scientific">Rhynchophorus ferrugineus</name>
    <name type="common">Red palm weevil</name>
    <name type="synonym">Curculio ferrugineus</name>
    <dbReference type="NCBI Taxonomy" id="354439"/>
    <lineage>
        <taxon>Eukaryota</taxon>
        <taxon>Metazoa</taxon>
        <taxon>Ecdysozoa</taxon>
        <taxon>Arthropoda</taxon>
        <taxon>Hexapoda</taxon>
        <taxon>Insecta</taxon>
        <taxon>Pterygota</taxon>
        <taxon>Neoptera</taxon>
        <taxon>Endopterygota</taxon>
        <taxon>Coleoptera</taxon>
        <taxon>Polyphaga</taxon>
        <taxon>Cucujiformia</taxon>
        <taxon>Curculionidae</taxon>
        <taxon>Dryophthorinae</taxon>
        <taxon>Rhynchophorus</taxon>
    </lineage>
</organism>
<dbReference type="Proteomes" id="UP000625711">
    <property type="component" value="Unassembled WGS sequence"/>
</dbReference>
<keyword evidence="10" id="KW-1185">Reference proteome</keyword>
<dbReference type="PANTHER" id="PTHR11923:SF114">
    <property type="entry name" value="FI02050P-RELATED"/>
    <property type="match status" value="1"/>
</dbReference>
<feature type="transmembrane region" description="Helical" evidence="8">
    <location>
        <begin position="12"/>
        <end position="31"/>
    </location>
</feature>
<proteinExistence type="inferred from homology"/>
<name>A0A834M3A1_RHYFE</name>
<keyword evidence="3" id="KW-1003">Cell membrane</keyword>
<dbReference type="PANTHER" id="PTHR11923">
    <property type="entry name" value="SCAVENGER RECEPTOR CLASS B TYPE-1 SR-B1"/>
    <property type="match status" value="1"/>
</dbReference>
<dbReference type="PRINTS" id="PR01609">
    <property type="entry name" value="CD36FAMILY"/>
</dbReference>
<evidence type="ECO:0000256" key="8">
    <source>
        <dbReference type="SAM" id="Phobius"/>
    </source>
</evidence>
<evidence type="ECO:0000256" key="7">
    <source>
        <dbReference type="ARBA" id="ARBA00023180"/>
    </source>
</evidence>
<evidence type="ECO:0000313" key="10">
    <source>
        <dbReference type="Proteomes" id="UP000625711"/>
    </source>
</evidence>
<keyword evidence="5 8" id="KW-1133">Transmembrane helix</keyword>
<accession>A0A834M3A1</accession>
<evidence type="ECO:0000313" key="9">
    <source>
        <dbReference type="EMBL" id="KAF7270551.1"/>
    </source>
</evidence>
<keyword evidence="4 8" id="KW-0812">Transmembrane</keyword>
<evidence type="ECO:0000256" key="4">
    <source>
        <dbReference type="ARBA" id="ARBA00022692"/>
    </source>
</evidence>
<sequence length="460" mass="52507">MSCCSITCAKWTTLSLSVILLILGIVTVIKWNSLFHYFEMKELAVASENTEGFKMWKETPIPMYMEVYIFNWTNPDKVEKYETIKPSFVEMGPYTFYEHHIRENVVFNDNDTLTYFNKRTWKFLPDQSVGTLDEKITVLNPIVAIVGNLIKDEHYLVKRALNFFLEEKNENIAVTKTIGDLLFNGYDDPLINIAMKLNMSKIHLPFKKFGWFVDRNGSATYDGVYNMYTGNKDISKLGIITEWNYESQTSYYPDKCGLINGTSGELWYPPHSSEEISIFASDMCSNVKLHRNGSGYVHGIEGNCYEDLPTGVRNVSKCKFGAPAFISFPHFFLADPIYLNKVEGMRPDASKHATKLLIEPNTGLPLKVYAAFQLNLLLEQTEGIDVLSRINTTMMPCFWFVQKAELSDDLARLAKLMLMGGNLGTYTGYGFIGIGALLLLIYLIILKRSWRDSDQEKLIT</sequence>
<comment type="similarity">
    <text evidence="2">Belongs to the CD36 family.</text>
</comment>
<evidence type="ECO:0000256" key="1">
    <source>
        <dbReference type="ARBA" id="ARBA00004236"/>
    </source>
</evidence>
<dbReference type="GO" id="GO:0005886">
    <property type="term" value="C:plasma membrane"/>
    <property type="evidence" value="ECO:0007669"/>
    <property type="project" value="UniProtKB-SubCell"/>
</dbReference>
<dbReference type="GO" id="GO:0005044">
    <property type="term" value="F:scavenger receptor activity"/>
    <property type="evidence" value="ECO:0007669"/>
    <property type="project" value="TreeGrafter"/>
</dbReference>
<dbReference type="InterPro" id="IPR002159">
    <property type="entry name" value="CD36_fam"/>
</dbReference>
<dbReference type="OrthoDB" id="514335at2759"/>
<dbReference type="GO" id="GO:0005737">
    <property type="term" value="C:cytoplasm"/>
    <property type="evidence" value="ECO:0007669"/>
    <property type="project" value="TreeGrafter"/>
</dbReference>
<dbReference type="EMBL" id="JAACXV010014082">
    <property type="protein sequence ID" value="KAF7270551.1"/>
    <property type="molecule type" value="Genomic_DNA"/>
</dbReference>